<feature type="transmembrane region" description="Helical" evidence="7">
    <location>
        <begin position="278"/>
        <end position="297"/>
    </location>
</feature>
<comment type="similarity">
    <text evidence="2">Belongs to the autoinducer-2 exporter (AI-2E) (TC 2.A.86) family.</text>
</comment>
<gene>
    <name evidence="8" type="ORF">ACFORG_22030</name>
</gene>
<feature type="transmembrane region" description="Helical" evidence="7">
    <location>
        <begin position="243"/>
        <end position="271"/>
    </location>
</feature>
<evidence type="ECO:0000256" key="7">
    <source>
        <dbReference type="SAM" id="Phobius"/>
    </source>
</evidence>
<keyword evidence="4 7" id="KW-1133">Transmembrane helix</keyword>
<sequence length="369" mass="39488">MDTPPSVDKTDQSADPDGLPGRIRPSLAVTRDVALIGAVAIWGLWAGSGFLVPLVVALLLFVLIIAVADRAQELVPMPGWVASLLGAAVVMAGLSLVFYILASQATSFVRVTAGYETEIDDAMHRLAALLGNELAAFLRDTIVEIDMGALARSSFGGVTFLFNSFMLIVLYIGFLLAERLAFRHKIAMAAASPLLGAELTMMTDAISVSLQRYVGVKTFVSAVTAGISYAVFRFLGLEFPETWAVLTFALNFIPSIGSIIAVIFPALVALLQFETLTPFIIIVLGCGTIQFVIGNFVDPAMLGRTLNMSTFMVMVALTFWSTLWGVIGAFLSVPVTVCILIVMSHVPGLRPVAILMSQDGRLESGPPRR</sequence>
<dbReference type="PANTHER" id="PTHR21716:SF64">
    <property type="entry name" value="AI-2 TRANSPORT PROTEIN TQSA"/>
    <property type="match status" value="1"/>
</dbReference>
<evidence type="ECO:0000313" key="9">
    <source>
        <dbReference type="Proteomes" id="UP001595629"/>
    </source>
</evidence>
<evidence type="ECO:0000256" key="3">
    <source>
        <dbReference type="ARBA" id="ARBA00022692"/>
    </source>
</evidence>
<evidence type="ECO:0000256" key="4">
    <source>
        <dbReference type="ARBA" id="ARBA00022989"/>
    </source>
</evidence>
<dbReference type="EMBL" id="JBHRXI010000049">
    <property type="protein sequence ID" value="MFC3616431.1"/>
    <property type="molecule type" value="Genomic_DNA"/>
</dbReference>
<evidence type="ECO:0000256" key="6">
    <source>
        <dbReference type="SAM" id="MobiDB-lite"/>
    </source>
</evidence>
<evidence type="ECO:0000256" key="5">
    <source>
        <dbReference type="ARBA" id="ARBA00023136"/>
    </source>
</evidence>
<feature type="transmembrane region" description="Helical" evidence="7">
    <location>
        <begin position="155"/>
        <end position="177"/>
    </location>
</feature>
<dbReference type="RefSeq" id="WP_386737743.1">
    <property type="nucleotide sequence ID" value="NZ_JBHRXI010000049.1"/>
</dbReference>
<comment type="caution">
    <text evidence="8">The sequence shown here is derived from an EMBL/GenBank/DDBJ whole genome shotgun (WGS) entry which is preliminary data.</text>
</comment>
<feature type="transmembrane region" description="Helical" evidence="7">
    <location>
        <begin position="219"/>
        <end position="237"/>
    </location>
</feature>
<accession>A0ABV7TMH6</accession>
<dbReference type="InterPro" id="IPR002549">
    <property type="entry name" value="AI-2E-like"/>
</dbReference>
<comment type="subcellular location">
    <subcellularLocation>
        <location evidence="1">Membrane</location>
        <topology evidence="1">Multi-pass membrane protein</topology>
    </subcellularLocation>
</comment>
<dbReference type="PANTHER" id="PTHR21716">
    <property type="entry name" value="TRANSMEMBRANE PROTEIN"/>
    <property type="match status" value="1"/>
</dbReference>
<feature type="transmembrane region" description="Helical" evidence="7">
    <location>
        <begin position="317"/>
        <end position="342"/>
    </location>
</feature>
<evidence type="ECO:0000256" key="2">
    <source>
        <dbReference type="ARBA" id="ARBA00009773"/>
    </source>
</evidence>
<organism evidence="8 9">
    <name type="scientific">Lutimaribacter marinistellae</name>
    <dbReference type="NCBI Taxonomy" id="1820329"/>
    <lineage>
        <taxon>Bacteria</taxon>
        <taxon>Pseudomonadati</taxon>
        <taxon>Pseudomonadota</taxon>
        <taxon>Alphaproteobacteria</taxon>
        <taxon>Rhodobacterales</taxon>
        <taxon>Roseobacteraceae</taxon>
        <taxon>Lutimaribacter</taxon>
    </lineage>
</organism>
<keyword evidence="5 7" id="KW-0472">Membrane</keyword>
<dbReference type="Pfam" id="PF01594">
    <property type="entry name" value="AI-2E_transport"/>
    <property type="match status" value="1"/>
</dbReference>
<name>A0ABV7TMH6_9RHOB</name>
<evidence type="ECO:0000313" key="8">
    <source>
        <dbReference type="EMBL" id="MFC3616431.1"/>
    </source>
</evidence>
<protein>
    <submittedName>
        <fullName evidence="8">AI-2E family transporter</fullName>
    </submittedName>
</protein>
<feature type="transmembrane region" description="Helical" evidence="7">
    <location>
        <begin position="80"/>
        <end position="102"/>
    </location>
</feature>
<keyword evidence="3 7" id="KW-0812">Transmembrane</keyword>
<proteinExistence type="inferred from homology"/>
<reference evidence="9" key="1">
    <citation type="journal article" date="2019" name="Int. J. Syst. Evol. Microbiol.">
        <title>The Global Catalogue of Microorganisms (GCM) 10K type strain sequencing project: providing services to taxonomists for standard genome sequencing and annotation.</title>
        <authorList>
            <consortium name="The Broad Institute Genomics Platform"/>
            <consortium name="The Broad Institute Genome Sequencing Center for Infectious Disease"/>
            <person name="Wu L."/>
            <person name="Ma J."/>
        </authorList>
    </citation>
    <scope>NUCLEOTIDE SEQUENCE [LARGE SCALE GENOMIC DNA]</scope>
    <source>
        <strain evidence="9">KCTC 42911</strain>
    </source>
</reference>
<keyword evidence="9" id="KW-1185">Reference proteome</keyword>
<dbReference type="Proteomes" id="UP001595629">
    <property type="component" value="Unassembled WGS sequence"/>
</dbReference>
<evidence type="ECO:0000256" key="1">
    <source>
        <dbReference type="ARBA" id="ARBA00004141"/>
    </source>
</evidence>
<feature type="region of interest" description="Disordered" evidence="6">
    <location>
        <begin position="1"/>
        <end position="21"/>
    </location>
</feature>
<feature type="transmembrane region" description="Helical" evidence="7">
    <location>
        <begin position="35"/>
        <end position="68"/>
    </location>
</feature>